<dbReference type="Gene3D" id="2.40.30.10">
    <property type="entry name" value="Translation factors"/>
    <property type="match status" value="1"/>
</dbReference>
<dbReference type="EMBL" id="MIGC01002387">
    <property type="protein sequence ID" value="PHJ21186.1"/>
    <property type="molecule type" value="Genomic_DNA"/>
</dbReference>
<dbReference type="GO" id="GO:0006412">
    <property type="term" value="P:translation"/>
    <property type="evidence" value="ECO:0007669"/>
    <property type="project" value="InterPro"/>
</dbReference>
<dbReference type="AlphaFoldDB" id="A0A2C6KZM1"/>
<keyword evidence="3" id="KW-1185">Reference proteome</keyword>
<reference evidence="2 3" key="1">
    <citation type="journal article" date="2017" name="Int. J. Parasitol.">
        <title>The genome of the protozoan parasite Cystoisospora suis and a reverse vaccinology approach to identify vaccine candidates.</title>
        <authorList>
            <person name="Palmieri N."/>
            <person name="Shrestha A."/>
            <person name="Ruttkowski B."/>
            <person name="Beck T."/>
            <person name="Vogl C."/>
            <person name="Tomley F."/>
            <person name="Blake D.P."/>
            <person name="Joachim A."/>
        </authorList>
    </citation>
    <scope>NUCLEOTIDE SEQUENCE [LARGE SCALE GENOMIC DNA]</scope>
    <source>
        <strain evidence="2 3">Wien I</strain>
    </source>
</reference>
<dbReference type="InterPro" id="IPR019927">
    <property type="entry name" value="Ribosomal_uL3_bac/org-type"/>
</dbReference>
<feature type="compositionally biased region" description="Polar residues" evidence="1">
    <location>
        <begin position="62"/>
        <end position="73"/>
    </location>
</feature>
<name>A0A2C6KZM1_9APIC</name>
<dbReference type="PANTHER" id="PTHR11229:SF8">
    <property type="entry name" value="LARGE RIBOSOMAL SUBUNIT PROTEIN UL3M"/>
    <property type="match status" value="1"/>
</dbReference>
<keyword evidence="2" id="KW-0689">Ribosomal protein</keyword>
<evidence type="ECO:0000313" key="2">
    <source>
        <dbReference type="EMBL" id="PHJ21186.1"/>
    </source>
</evidence>
<dbReference type="InterPro" id="IPR009000">
    <property type="entry name" value="Transl_B-barrel_sf"/>
</dbReference>
<evidence type="ECO:0000256" key="1">
    <source>
        <dbReference type="SAM" id="MobiDB-lite"/>
    </source>
</evidence>
<dbReference type="VEuPathDB" id="ToxoDB:CSUI_004976"/>
<evidence type="ECO:0000313" key="3">
    <source>
        <dbReference type="Proteomes" id="UP000221165"/>
    </source>
</evidence>
<dbReference type="GeneID" id="94428368"/>
<dbReference type="Proteomes" id="UP000221165">
    <property type="component" value="Unassembled WGS sequence"/>
</dbReference>
<accession>A0A2C6KZM1</accession>
<protein>
    <submittedName>
        <fullName evidence="2">50s ribosomal protein l3</fullName>
    </submittedName>
</protein>
<dbReference type="GO" id="GO:0003735">
    <property type="term" value="F:structural constituent of ribosome"/>
    <property type="evidence" value="ECO:0007669"/>
    <property type="project" value="InterPro"/>
</dbReference>
<dbReference type="SUPFAM" id="SSF50447">
    <property type="entry name" value="Translation proteins"/>
    <property type="match status" value="1"/>
</dbReference>
<dbReference type="OrthoDB" id="274683at2759"/>
<feature type="region of interest" description="Disordered" evidence="1">
    <location>
        <begin position="53"/>
        <end position="73"/>
    </location>
</feature>
<sequence>MALYVDGLLNNGRAVTHRSRSMSGPSFPPSSCFFGRSRFSEARLLIENTWEPESSRGGFTAGPSTPSSCSSKFPHSRSTRKRLTFCPFSGGSVCGNSLWETNPVLSVPKGTRERRRIERIPSPGEPSLIFAFSRCLSTSLSCRRCSSFHSNKDGVSSFPFFSYSSSPHRVTLHLSPSRQNPRRYHLSVSCISDSGLLRSQSSDASSPTASCSSLPFLSKRTLTNEGNLCLLSLCLPSFPRGTSMLYDKQERGQWVRSFSSLLNFVSPLKSAVGRQLHLDSHFPLPRLREHRESSALSNTAHTRTNASSLSSHSSLVSFPLHTNVPVSALHVASSAGCSLSRSTFASSSISPLRPPSSFGGGLCSSLSAKRLTRGGGIAECRRYYYDSRWVRRLDRLREPKFYQPGPAIQEEEVFDEGKIHPLLKPVSPNWNSRRTGVLAYKVGMMSLWDGWGARHPVTVCQLDRCMVMEQRTLDKDGYEACVMGIGKEELSSFSLFFSLFLYS</sequence>
<proteinExistence type="predicted"/>
<comment type="caution">
    <text evidence="2">The sequence shown here is derived from an EMBL/GenBank/DDBJ whole genome shotgun (WGS) entry which is preliminary data.</text>
</comment>
<organism evidence="2 3">
    <name type="scientific">Cystoisospora suis</name>
    <dbReference type="NCBI Taxonomy" id="483139"/>
    <lineage>
        <taxon>Eukaryota</taxon>
        <taxon>Sar</taxon>
        <taxon>Alveolata</taxon>
        <taxon>Apicomplexa</taxon>
        <taxon>Conoidasida</taxon>
        <taxon>Coccidia</taxon>
        <taxon>Eucoccidiorida</taxon>
        <taxon>Eimeriorina</taxon>
        <taxon>Sarcocystidae</taxon>
        <taxon>Cystoisospora</taxon>
    </lineage>
</organism>
<keyword evidence="2" id="KW-0687">Ribonucleoprotein</keyword>
<dbReference type="RefSeq" id="XP_067922870.1">
    <property type="nucleotide sequence ID" value="XM_068065157.1"/>
</dbReference>
<gene>
    <name evidence="2" type="ORF">CSUI_004976</name>
</gene>
<dbReference type="PANTHER" id="PTHR11229">
    <property type="entry name" value="50S RIBOSOMAL PROTEIN L3"/>
    <property type="match status" value="1"/>
</dbReference>
<dbReference type="GO" id="GO:0005762">
    <property type="term" value="C:mitochondrial large ribosomal subunit"/>
    <property type="evidence" value="ECO:0007669"/>
    <property type="project" value="TreeGrafter"/>
</dbReference>